<keyword evidence="6" id="KW-1185">Reference proteome</keyword>
<organism evidence="5 6">
    <name type="scientific">Rhodopirellula bahusiensis</name>
    <dbReference type="NCBI Taxonomy" id="2014065"/>
    <lineage>
        <taxon>Bacteria</taxon>
        <taxon>Pseudomonadati</taxon>
        <taxon>Planctomycetota</taxon>
        <taxon>Planctomycetia</taxon>
        <taxon>Pirellulales</taxon>
        <taxon>Pirellulaceae</taxon>
        <taxon>Rhodopirellula</taxon>
    </lineage>
</organism>
<dbReference type="Proteomes" id="UP000225740">
    <property type="component" value="Unassembled WGS sequence"/>
</dbReference>
<dbReference type="SUPFAM" id="SSF51445">
    <property type="entry name" value="(Trans)glycosidases"/>
    <property type="match status" value="1"/>
</dbReference>
<proteinExistence type="inferred from homology"/>
<dbReference type="AlphaFoldDB" id="A0A2G1W6U8"/>
<dbReference type="EMBL" id="NIZW01000009">
    <property type="protein sequence ID" value="PHQ34736.1"/>
    <property type="molecule type" value="Genomic_DNA"/>
</dbReference>
<name>A0A2G1W6U8_9BACT</name>
<evidence type="ECO:0000256" key="3">
    <source>
        <dbReference type="RuleBase" id="RU361153"/>
    </source>
</evidence>
<evidence type="ECO:0000313" key="5">
    <source>
        <dbReference type="EMBL" id="PHQ34736.1"/>
    </source>
</evidence>
<evidence type="ECO:0000256" key="1">
    <source>
        <dbReference type="ARBA" id="ARBA00022801"/>
    </source>
</evidence>
<dbReference type="Gene3D" id="3.20.20.80">
    <property type="entry name" value="Glycosidases"/>
    <property type="match status" value="1"/>
</dbReference>
<dbReference type="OrthoDB" id="240436at2"/>
<evidence type="ECO:0000259" key="4">
    <source>
        <dbReference type="Pfam" id="PF00150"/>
    </source>
</evidence>
<protein>
    <recommendedName>
        <fullName evidence="4">Glycoside hydrolase family 5 domain-containing protein</fullName>
    </recommendedName>
</protein>
<dbReference type="Pfam" id="PF00150">
    <property type="entry name" value="Cellulase"/>
    <property type="match status" value="1"/>
</dbReference>
<sequence>MAALKRALCYKNLAFSAPRARELCRSSVCFAISLIWICAVVGQAEEPLQRVGVSSDGHSFVKSDSDEPFVIWGVNYDHDESGRLLDEYWIDEWNKVVEDFDEIKQLGANCVRIHLQIGLWMETPEKASVAQVNQLKRLLKLAESKRLYLDITGLACYHKSNVPDWLNELNEAERWKAQARFWSEVAKVCSGCPAVFCYDLMNEPILPGEKPESDWLAGELGGKFFVQRLALRRGERSREEIAEAWVNQMVDAIREQDSQTMVTVGVIPWVFAFGGGKPLFYSPTVGKRLDFVSVHFYPKKGEVQDALNSLKAYEVGKPLVIEEMFPLKCSTEELSAFVLQSQTHADGWVSFYWGATAAELRAREDAGIAEAITADWLDAFQGLPSELEVSTEP</sequence>
<keyword evidence="1 3" id="KW-0378">Hydrolase</keyword>
<evidence type="ECO:0000256" key="2">
    <source>
        <dbReference type="ARBA" id="ARBA00023295"/>
    </source>
</evidence>
<gene>
    <name evidence="5" type="ORF">CEE69_12680</name>
</gene>
<reference evidence="5 6" key="1">
    <citation type="submission" date="2017-06" db="EMBL/GenBank/DDBJ databases">
        <title>Description of Rhodopirellula bahusiensis sp. nov.</title>
        <authorList>
            <person name="Kizina J."/>
            <person name="Harder J."/>
        </authorList>
    </citation>
    <scope>NUCLEOTIDE SEQUENCE [LARGE SCALE GENOMIC DNA]</scope>
    <source>
        <strain evidence="5 6">SWK21</strain>
    </source>
</reference>
<dbReference type="InterPro" id="IPR001547">
    <property type="entry name" value="Glyco_hydro_5"/>
</dbReference>
<feature type="domain" description="Glycoside hydrolase family 5" evidence="4">
    <location>
        <begin position="95"/>
        <end position="323"/>
    </location>
</feature>
<dbReference type="GO" id="GO:0004553">
    <property type="term" value="F:hydrolase activity, hydrolyzing O-glycosyl compounds"/>
    <property type="evidence" value="ECO:0007669"/>
    <property type="project" value="InterPro"/>
</dbReference>
<evidence type="ECO:0000313" key="6">
    <source>
        <dbReference type="Proteomes" id="UP000225740"/>
    </source>
</evidence>
<keyword evidence="2 3" id="KW-0326">Glycosidase</keyword>
<dbReference type="InterPro" id="IPR017853">
    <property type="entry name" value="GH"/>
</dbReference>
<comment type="caution">
    <text evidence="5">The sequence shown here is derived from an EMBL/GenBank/DDBJ whole genome shotgun (WGS) entry which is preliminary data.</text>
</comment>
<dbReference type="GO" id="GO:0000272">
    <property type="term" value="P:polysaccharide catabolic process"/>
    <property type="evidence" value="ECO:0007669"/>
    <property type="project" value="InterPro"/>
</dbReference>
<accession>A0A2G1W6U8</accession>
<comment type="similarity">
    <text evidence="3">Belongs to the glycosyl hydrolase 5 (cellulase A) family.</text>
</comment>